<dbReference type="InterPro" id="IPR017911">
    <property type="entry name" value="MacB-like_ATP-bd"/>
</dbReference>
<keyword evidence="3 7" id="KW-0067">ATP-binding</keyword>
<dbReference type="GO" id="GO:0016887">
    <property type="term" value="F:ATP hydrolysis activity"/>
    <property type="evidence" value="ECO:0007669"/>
    <property type="project" value="InterPro"/>
</dbReference>
<accession>A0A6B1DVU4</accession>
<dbReference type="InterPro" id="IPR003439">
    <property type="entry name" value="ABC_transporter-like_ATP-bd"/>
</dbReference>
<name>A0A6B1DVU4_9CHLR</name>
<dbReference type="PROSITE" id="PS00211">
    <property type="entry name" value="ABC_TRANSPORTER_1"/>
    <property type="match status" value="1"/>
</dbReference>
<protein>
    <submittedName>
        <fullName evidence="7">ATP-binding cassette domain-containing protein</fullName>
    </submittedName>
</protein>
<evidence type="ECO:0000256" key="2">
    <source>
        <dbReference type="ARBA" id="ARBA00022741"/>
    </source>
</evidence>
<dbReference type="InterPro" id="IPR003593">
    <property type="entry name" value="AAA+_ATPase"/>
</dbReference>
<keyword evidence="4" id="KW-0238">DNA-binding</keyword>
<reference evidence="7" key="1">
    <citation type="submission" date="2019-09" db="EMBL/GenBank/DDBJ databases">
        <title>Characterisation of the sponge microbiome using genome-centric metagenomics.</title>
        <authorList>
            <person name="Engelberts J.P."/>
            <person name="Robbins S.J."/>
            <person name="De Goeij J.M."/>
            <person name="Aranda M."/>
            <person name="Bell S.C."/>
            <person name="Webster N.S."/>
        </authorList>
    </citation>
    <scope>NUCLEOTIDE SEQUENCE</scope>
    <source>
        <strain evidence="7">SB0662_bin_9</strain>
    </source>
</reference>
<dbReference type="GO" id="GO:0005886">
    <property type="term" value="C:plasma membrane"/>
    <property type="evidence" value="ECO:0007669"/>
    <property type="project" value="TreeGrafter"/>
</dbReference>
<feature type="domain" description="SpoVT-AbrB" evidence="6">
    <location>
        <begin position="253"/>
        <end position="296"/>
    </location>
</feature>
<dbReference type="EMBL" id="VXPY01000077">
    <property type="protein sequence ID" value="MYD90783.1"/>
    <property type="molecule type" value="Genomic_DNA"/>
</dbReference>
<gene>
    <name evidence="7" type="ORF">F4Y08_10685</name>
</gene>
<dbReference type="SMART" id="SM00966">
    <property type="entry name" value="SpoVT_AbrB"/>
    <property type="match status" value="1"/>
</dbReference>
<evidence type="ECO:0000259" key="6">
    <source>
        <dbReference type="PROSITE" id="PS51740"/>
    </source>
</evidence>
<dbReference type="InterPro" id="IPR015854">
    <property type="entry name" value="ABC_transpr_LolD-like"/>
</dbReference>
<dbReference type="GO" id="GO:0005524">
    <property type="term" value="F:ATP binding"/>
    <property type="evidence" value="ECO:0007669"/>
    <property type="project" value="UniProtKB-KW"/>
</dbReference>
<dbReference type="InterPro" id="IPR027417">
    <property type="entry name" value="P-loop_NTPase"/>
</dbReference>
<dbReference type="InterPro" id="IPR017871">
    <property type="entry name" value="ABC_transporter-like_CS"/>
</dbReference>
<dbReference type="Gene3D" id="3.40.50.300">
    <property type="entry name" value="P-loop containing nucleotide triphosphate hydrolases"/>
    <property type="match status" value="1"/>
</dbReference>
<dbReference type="PROSITE" id="PS51740">
    <property type="entry name" value="SPOVT_ABRB"/>
    <property type="match status" value="1"/>
</dbReference>
<evidence type="ECO:0000313" key="7">
    <source>
        <dbReference type="EMBL" id="MYD90783.1"/>
    </source>
</evidence>
<evidence type="ECO:0000256" key="1">
    <source>
        <dbReference type="ARBA" id="ARBA00022448"/>
    </source>
</evidence>
<evidence type="ECO:0000259" key="5">
    <source>
        <dbReference type="PROSITE" id="PS50893"/>
    </source>
</evidence>
<evidence type="ECO:0000256" key="4">
    <source>
        <dbReference type="PROSITE-ProRule" id="PRU01076"/>
    </source>
</evidence>
<dbReference type="PROSITE" id="PS50893">
    <property type="entry name" value="ABC_TRANSPORTER_2"/>
    <property type="match status" value="1"/>
</dbReference>
<dbReference type="InterPro" id="IPR007159">
    <property type="entry name" value="SpoVT-AbrB_dom"/>
</dbReference>
<dbReference type="SUPFAM" id="SSF52540">
    <property type="entry name" value="P-loop containing nucleoside triphosphate hydrolases"/>
    <property type="match status" value="1"/>
</dbReference>
<dbReference type="CDD" id="cd03255">
    <property type="entry name" value="ABC_MJ0796_LolCDE_FtsE"/>
    <property type="match status" value="1"/>
</dbReference>
<keyword evidence="2" id="KW-0547">Nucleotide-binding</keyword>
<dbReference type="SMART" id="SM00382">
    <property type="entry name" value="AAA"/>
    <property type="match status" value="1"/>
</dbReference>
<dbReference type="PANTHER" id="PTHR24220:SF685">
    <property type="entry name" value="ABC TRANSPORTER RELATED"/>
    <property type="match status" value="1"/>
</dbReference>
<keyword evidence="1" id="KW-0813">Transport</keyword>
<dbReference type="PANTHER" id="PTHR24220">
    <property type="entry name" value="IMPORT ATP-BINDING PROTEIN"/>
    <property type="match status" value="1"/>
</dbReference>
<evidence type="ECO:0000256" key="3">
    <source>
        <dbReference type="ARBA" id="ARBA00022840"/>
    </source>
</evidence>
<dbReference type="Pfam" id="PF00005">
    <property type="entry name" value="ABC_tran"/>
    <property type="match status" value="1"/>
</dbReference>
<dbReference type="AlphaFoldDB" id="A0A6B1DVU4"/>
<dbReference type="GO" id="GO:0003677">
    <property type="term" value="F:DNA binding"/>
    <property type="evidence" value="ECO:0007669"/>
    <property type="project" value="UniProtKB-UniRule"/>
</dbReference>
<feature type="domain" description="ABC transporter" evidence="5">
    <location>
        <begin position="9"/>
        <end position="250"/>
    </location>
</feature>
<sequence length="350" mass="38587">MSGSIHNYIACDGLVKIYKMADLEVVALQGLNLTVGEGELMGIVGVSGSGKSTLMSILGGLDRPTAGQVKVADTDLLKLSDRGLNRYRREQVGFVWQQSARNLVPYLNAIENVKLPMTLAGIGGRVKRERSEYLLESVGLGDRMRHSLRELSGGEQQRVAIAVALANDPVLLLADEPTGEVDSTTAQMIYDTIAHLNQEFNLTTMIVSHDPEIARQVNRVVAIRDGMLASETRRQMVFDEETDEESEPGMAFDELVILDSAGRLTIPKEVLEHFSIKGRATIDISDEGILIRPAEEHIDAPELEAHLEDERRFLEEATTGTRRRGFFGRMFGRRRRPAETGAGEADTGQE</sequence>
<comment type="caution">
    <text evidence="7">The sequence shown here is derived from an EMBL/GenBank/DDBJ whole genome shotgun (WGS) entry which is preliminary data.</text>
</comment>
<organism evidence="7">
    <name type="scientific">Caldilineaceae bacterium SB0662_bin_9</name>
    <dbReference type="NCBI Taxonomy" id="2605258"/>
    <lineage>
        <taxon>Bacteria</taxon>
        <taxon>Bacillati</taxon>
        <taxon>Chloroflexota</taxon>
        <taxon>Caldilineae</taxon>
        <taxon>Caldilineales</taxon>
        <taxon>Caldilineaceae</taxon>
    </lineage>
</organism>
<proteinExistence type="predicted"/>
<dbReference type="GO" id="GO:0022857">
    <property type="term" value="F:transmembrane transporter activity"/>
    <property type="evidence" value="ECO:0007669"/>
    <property type="project" value="TreeGrafter"/>
</dbReference>